<dbReference type="PANTHER" id="PTHR43752">
    <property type="entry name" value="BNR/ASP-BOX REPEAT FAMILY PROTEIN"/>
    <property type="match status" value="1"/>
</dbReference>
<dbReference type="AlphaFoldDB" id="A0A6I2U615"/>
<dbReference type="EMBL" id="VUNJ01000001">
    <property type="protein sequence ID" value="MST90405.1"/>
    <property type="molecule type" value="Genomic_DNA"/>
</dbReference>
<dbReference type="PANTHER" id="PTHR43752:SF2">
    <property type="entry name" value="BNR_ASP-BOX REPEAT FAMILY PROTEIN"/>
    <property type="match status" value="1"/>
</dbReference>
<organism evidence="3 4">
    <name type="scientific">Ruthenibacterium lactatiformans</name>
    <dbReference type="NCBI Taxonomy" id="1550024"/>
    <lineage>
        <taxon>Bacteria</taxon>
        <taxon>Bacillati</taxon>
        <taxon>Bacillota</taxon>
        <taxon>Clostridia</taxon>
        <taxon>Eubacteriales</taxon>
        <taxon>Oscillospiraceae</taxon>
        <taxon>Ruthenibacterium</taxon>
    </lineage>
</organism>
<evidence type="ECO:0000313" key="4">
    <source>
        <dbReference type="Proteomes" id="UP000431913"/>
    </source>
</evidence>
<evidence type="ECO:0000256" key="1">
    <source>
        <dbReference type="SAM" id="MobiDB-lite"/>
    </source>
</evidence>
<dbReference type="Proteomes" id="UP000431913">
    <property type="component" value="Unassembled WGS sequence"/>
</dbReference>
<dbReference type="SUPFAM" id="SSF50939">
    <property type="entry name" value="Sialidases"/>
    <property type="match status" value="1"/>
</dbReference>
<dbReference type="Gene3D" id="2.120.10.10">
    <property type="match status" value="1"/>
</dbReference>
<dbReference type="CDD" id="cd15482">
    <property type="entry name" value="Sialidase_non-viral"/>
    <property type="match status" value="1"/>
</dbReference>
<name>A0A6I2U615_9FIRM</name>
<evidence type="ECO:0000313" key="3">
    <source>
        <dbReference type="EMBL" id="MST90405.1"/>
    </source>
</evidence>
<dbReference type="InterPro" id="IPR036278">
    <property type="entry name" value="Sialidase_sf"/>
</dbReference>
<protein>
    <submittedName>
        <fullName evidence="3">Exo-alpha-sialidase</fullName>
    </submittedName>
</protein>
<dbReference type="InterPro" id="IPR011040">
    <property type="entry name" value="Sialidase"/>
</dbReference>
<reference evidence="3 4" key="1">
    <citation type="submission" date="2019-08" db="EMBL/GenBank/DDBJ databases">
        <title>In-depth cultivation of the pig gut microbiome towards novel bacterial diversity and tailored functional studies.</title>
        <authorList>
            <person name="Wylensek D."/>
            <person name="Hitch T.C.A."/>
            <person name="Clavel T."/>
        </authorList>
    </citation>
    <scope>NUCLEOTIDE SEQUENCE [LARGE SCALE GENOMIC DNA]</scope>
    <source>
        <strain evidence="3 4">WCA3-601-WT-6J</strain>
    </source>
</reference>
<proteinExistence type="predicted"/>
<comment type="caution">
    <text evidence="3">The sequence shown here is derived from an EMBL/GenBank/DDBJ whole genome shotgun (WGS) entry which is preliminary data.</text>
</comment>
<feature type="region of interest" description="Disordered" evidence="1">
    <location>
        <begin position="127"/>
        <end position="146"/>
    </location>
</feature>
<evidence type="ECO:0000259" key="2">
    <source>
        <dbReference type="Pfam" id="PF13088"/>
    </source>
</evidence>
<sequence length="348" mass="39061">MMQAKIIDRKWVVEWFDERQCYHMPSLTLADNGNLLAVWNGGFLQWNGDPMGRDAQDWVSVLEPGAKEWSNPDAVGCDIRYCCHDPVFLKNKKGEIILLFAKFLDTEVNFTTWCNGRDELWTRKTKDGGRTWEPAQPAGIQSGHASNDSVLLDDGTIVFASTSSELPDKYFGAVRIYLSHDDGETWEKGPILSADDGNLIREPALCLRPDGTIRMFTRTCPGSTGWGAGVKSLVSYTAESRDGGKTWTQPVPTTILNNESKIDVISWDKDTILMAYNDTPVADWHERSPLTLAYSKDEGKTWKNLIELAAAPGNKCQPAMCRDRDGRLNVVYMNRHTAIEHLVLEITE</sequence>
<gene>
    <name evidence="3" type="ORF">FYJ76_00410</name>
</gene>
<feature type="domain" description="Sialidase" evidence="2">
    <location>
        <begin position="33"/>
        <end position="330"/>
    </location>
</feature>
<dbReference type="Pfam" id="PF13088">
    <property type="entry name" value="BNR_2"/>
    <property type="match status" value="1"/>
</dbReference>
<accession>A0A6I2U615</accession>